<evidence type="ECO:0000259" key="24">
    <source>
        <dbReference type="PROSITE" id="PS51998"/>
    </source>
</evidence>
<keyword evidence="8" id="KW-0479">Metal-binding</keyword>
<dbReference type="EMBL" id="JAAMPC010000001">
    <property type="protein sequence ID" value="KAG2333176.1"/>
    <property type="molecule type" value="Genomic_DNA"/>
</dbReference>
<feature type="compositionally biased region" description="Basic and acidic residues" evidence="22">
    <location>
        <begin position="1260"/>
        <end position="1284"/>
    </location>
</feature>
<keyword evidence="9" id="KW-0677">Repeat</keyword>
<dbReference type="Gene3D" id="1.10.287.70">
    <property type="match status" value="2"/>
</dbReference>
<dbReference type="GO" id="GO:0005774">
    <property type="term" value="C:vacuolar membrane"/>
    <property type="evidence" value="ECO:0007669"/>
    <property type="project" value="UniProtKB-SubCell"/>
</dbReference>
<keyword evidence="16" id="KW-0406">Ion transport</keyword>
<keyword evidence="26" id="KW-1185">Reference proteome</keyword>
<dbReference type="PROSITE" id="PS00018">
    <property type="entry name" value="EF_HAND_1"/>
    <property type="match status" value="2"/>
</dbReference>
<feature type="region of interest" description="Disordered" evidence="22">
    <location>
        <begin position="1249"/>
        <end position="1284"/>
    </location>
</feature>
<keyword evidence="21" id="KW-0407">Ion channel</keyword>
<evidence type="ECO:0000313" key="26">
    <source>
        <dbReference type="Proteomes" id="UP000886595"/>
    </source>
</evidence>
<evidence type="ECO:0000256" key="18">
    <source>
        <dbReference type="ARBA" id="ARBA00023136"/>
    </source>
</evidence>
<feature type="transmembrane region" description="Helical" evidence="23">
    <location>
        <begin position="196"/>
        <end position="218"/>
    </location>
</feature>
<dbReference type="GO" id="GO:0046872">
    <property type="term" value="F:metal ion binding"/>
    <property type="evidence" value="ECO:0007669"/>
    <property type="project" value="UniProtKB-KW"/>
</dbReference>
<evidence type="ECO:0000256" key="6">
    <source>
        <dbReference type="ARBA" id="ARBA00022554"/>
    </source>
</evidence>
<feature type="compositionally biased region" description="Acidic residues" evidence="22">
    <location>
        <begin position="697"/>
        <end position="721"/>
    </location>
</feature>
<dbReference type="Pfam" id="PF08766">
    <property type="entry name" value="DEK_C"/>
    <property type="match status" value="1"/>
</dbReference>
<evidence type="ECO:0000256" key="21">
    <source>
        <dbReference type="ARBA" id="ARBA00023303"/>
    </source>
</evidence>
<dbReference type="SUPFAM" id="SSF81324">
    <property type="entry name" value="Voltage-gated potassium channels"/>
    <property type="match status" value="2"/>
</dbReference>
<dbReference type="InterPro" id="IPR044198">
    <property type="entry name" value="DEK"/>
</dbReference>
<feature type="region of interest" description="Disordered" evidence="22">
    <location>
        <begin position="400"/>
        <end position="765"/>
    </location>
</feature>
<feature type="compositionally biased region" description="Acidic residues" evidence="22">
    <location>
        <begin position="667"/>
        <end position="683"/>
    </location>
</feature>
<dbReference type="PANTHER" id="PTHR13468">
    <property type="entry name" value="DEK PROTEIN"/>
    <property type="match status" value="1"/>
</dbReference>
<feature type="domain" description="DEK-C" evidence="24">
    <location>
        <begin position="1191"/>
        <end position="1246"/>
    </location>
</feature>
<dbReference type="GO" id="GO:0030007">
    <property type="term" value="P:intracellular potassium ion homeostasis"/>
    <property type="evidence" value="ECO:0007669"/>
    <property type="project" value="UniProtKB-ARBA"/>
</dbReference>
<feature type="compositionally biased region" description="Basic and acidic residues" evidence="22">
    <location>
        <begin position="643"/>
        <end position="666"/>
    </location>
</feature>
<dbReference type="InterPro" id="IPR003280">
    <property type="entry name" value="2pore_dom_K_chnl"/>
</dbReference>
<feature type="compositionally biased region" description="Acidic residues" evidence="22">
    <location>
        <begin position="1083"/>
        <end position="1093"/>
    </location>
</feature>
<keyword evidence="6" id="KW-0926">Vacuole</keyword>
<evidence type="ECO:0000256" key="2">
    <source>
        <dbReference type="ARBA" id="ARBA00004604"/>
    </source>
</evidence>
<keyword evidence="5" id="KW-0633">Potassium transport</keyword>
<comment type="caution">
    <text evidence="25">The sequence shown here is derived from an EMBL/GenBank/DDBJ whole genome shotgun (WGS) entry which is preliminary data.</text>
</comment>
<feature type="compositionally biased region" description="Basic and acidic residues" evidence="22">
    <location>
        <begin position="589"/>
        <end position="599"/>
    </location>
</feature>
<feature type="region of interest" description="Disordered" evidence="22">
    <location>
        <begin position="1"/>
        <end position="69"/>
    </location>
</feature>
<dbReference type="Proteomes" id="UP000886595">
    <property type="component" value="Unassembled WGS sequence"/>
</dbReference>
<keyword evidence="18 23" id="KW-0472">Membrane</keyword>
<feature type="transmembrane region" description="Helical" evidence="23">
    <location>
        <begin position="135"/>
        <end position="155"/>
    </location>
</feature>
<keyword evidence="7 23" id="KW-0812">Transmembrane</keyword>
<dbReference type="InterPro" id="IPR013099">
    <property type="entry name" value="K_chnl_dom"/>
</dbReference>
<comment type="subcellular location">
    <subcellularLocation>
        <location evidence="2">Nucleus</location>
        <location evidence="2">Nucleolus</location>
    </subcellularLocation>
    <subcellularLocation>
        <location evidence="1">Vacuole membrane</location>
        <topology evidence="1">Multi-pass membrane protein</topology>
    </subcellularLocation>
</comment>
<evidence type="ECO:0000256" key="9">
    <source>
        <dbReference type="ARBA" id="ARBA00022737"/>
    </source>
</evidence>
<evidence type="ECO:0000256" key="4">
    <source>
        <dbReference type="ARBA" id="ARBA00022448"/>
    </source>
</evidence>
<evidence type="ECO:0000256" key="1">
    <source>
        <dbReference type="ARBA" id="ARBA00004128"/>
    </source>
</evidence>
<keyword evidence="11" id="KW-0106">Calcium</keyword>
<evidence type="ECO:0000256" key="22">
    <source>
        <dbReference type="SAM" id="MobiDB-lite"/>
    </source>
</evidence>
<evidence type="ECO:0000256" key="19">
    <source>
        <dbReference type="ARBA" id="ARBA00023163"/>
    </source>
</evidence>
<feature type="compositionally biased region" description="Basic and acidic residues" evidence="22">
    <location>
        <begin position="965"/>
        <end position="982"/>
    </location>
</feature>
<evidence type="ECO:0000256" key="7">
    <source>
        <dbReference type="ARBA" id="ARBA00022692"/>
    </source>
</evidence>
<organism evidence="25 26">
    <name type="scientific">Brassica carinata</name>
    <name type="common">Ethiopian mustard</name>
    <name type="synonym">Abyssinian cabbage</name>
    <dbReference type="NCBI Taxonomy" id="52824"/>
    <lineage>
        <taxon>Eukaryota</taxon>
        <taxon>Viridiplantae</taxon>
        <taxon>Streptophyta</taxon>
        <taxon>Embryophyta</taxon>
        <taxon>Tracheophyta</taxon>
        <taxon>Spermatophyta</taxon>
        <taxon>Magnoliopsida</taxon>
        <taxon>eudicotyledons</taxon>
        <taxon>Gunneridae</taxon>
        <taxon>Pentapetalae</taxon>
        <taxon>rosids</taxon>
        <taxon>malvids</taxon>
        <taxon>Brassicales</taxon>
        <taxon>Brassicaceae</taxon>
        <taxon>Brassiceae</taxon>
        <taxon>Brassica</taxon>
    </lineage>
</organism>
<keyword evidence="19" id="KW-0804">Transcription</keyword>
<dbReference type="FunFam" id="1.10.10.60:FF:000220">
    <property type="entry name" value="DEK domain-containing chromatin associated protein"/>
    <property type="match status" value="1"/>
</dbReference>
<evidence type="ECO:0000256" key="12">
    <source>
        <dbReference type="ARBA" id="ARBA00022853"/>
    </source>
</evidence>
<keyword evidence="20" id="KW-0539">Nucleus</keyword>
<feature type="region of interest" description="Disordered" evidence="22">
    <location>
        <begin position="936"/>
        <end position="1195"/>
    </location>
</feature>
<evidence type="ECO:0000256" key="14">
    <source>
        <dbReference type="ARBA" id="ARBA00022989"/>
    </source>
</evidence>
<dbReference type="PRINTS" id="PR01333">
    <property type="entry name" value="2POREKCHANEL"/>
</dbReference>
<evidence type="ECO:0000256" key="13">
    <source>
        <dbReference type="ARBA" id="ARBA00022958"/>
    </source>
</evidence>
<feature type="compositionally biased region" description="Basic residues" evidence="22">
    <location>
        <begin position="30"/>
        <end position="41"/>
    </location>
</feature>
<feature type="compositionally biased region" description="Basic and acidic residues" evidence="22">
    <location>
        <begin position="535"/>
        <end position="548"/>
    </location>
</feature>
<evidence type="ECO:0000256" key="10">
    <source>
        <dbReference type="ARBA" id="ARBA00022826"/>
    </source>
</evidence>
<evidence type="ECO:0000256" key="15">
    <source>
        <dbReference type="ARBA" id="ARBA00023015"/>
    </source>
</evidence>
<dbReference type="FunFam" id="1.10.287.70:FF:000128">
    <property type="entry name" value="Two-pore potassium channel 1"/>
    <property type="match status" value="1"/>
</dbReference>
<evidence type="ECO:0000313" key="25">
    <source>
        <dbReference type="EMBL" id="KAG2333176.1"/>
    </source>
</evidence>
<dbReference type="SUPFAM" id="SSF47473">
    <property type="entry name" value="EF-hand"/>
    <property type="match status" value="1"/>
</dbReference>
<dbReference type="InterPro" id="IPR014876">
    <property type="entry name" value="DEK_C"/>
</dbReference>
<name>A0A8X7WNU5_BRACI</name>
<feature type="transmembrane region" description="Helical" evidence="23">
    <location>
        <begin position="80"/>
        <end position="98"/>
    </location>
</feature>
<accession>A0A8X7WNU5</accession>
<comment type="similarity">
    <text evidence="3">Belongs to the two pore domain potassium channel (TC 1.A.1.7) family.</text>
</comment>
<evidence type="ECO:0000256" key="17">
    <source>
        <dbReference type="ARBA" id="ARBA00023125"/>
    </source>
</evidence>
<protein>
    <recommendedName>
        <fullName evidence="24">DEK-C domain-containing protein</fullName>
    </recommendedName>
</protein>
<keyword evidence="15" id="KW-0805">Transcription regulation</keyword>
<dbReference type="InterPro" id="IPR011992">
    <property type="entry name" value="EF-hand-dom_pair"/>
</dbReference>
<keyword evidence="17" id="KW-0238">DNA-binding</keyword>
<keyword evidence="10" id="KW-0631">Potassium channel</keyword>
<feature type="compositionally biased region" description="Basic and acidic residues" evidence="22">
    <location>
        <begin position="468"/>
        <end position="509"/>
    </location>
</feature>
<feature type="compositionally biased region" description="Acidic residues" evidence="22">
    <location>
        <begin position="983"/>
        <end position="1014"/>
    </location>
</feature>
<dbReference type="GO" id="GO:0005730">
    <property type="term" value="C:nucleolus"/>
    <property type="evidence" value="ECO:0007669"/>
    <property type="project" value="UniProtKB-SubCell"/>
</dbReference>
<feature type="transmembrane region" description="Helical" evidence="23">
    <location>
        <begin position="253"/>
        <end position="273"/>
    </location>
</feature>
<evidence type="ECO:0000256" key="23">
    <source>
        <dbReference type="SAM" id="Phobius"/>
    </source>
</evidence>
<feature type="compositionally biased region" description="Polar residues" evidence="22">
    <location>
        <begin position="405"/>
        <end position="418"/>
    </location>
</feature>
<keyword evidence="4" id="KW-0813">Transport</keyword>
<evidence type="ECO:0000256" key="16">
    <source>
        <dbReference type="ARBA" id="ARBA00023065"/>
    </source>
</evidence>
<dbReference type="GO" id="GO:0005267">
    <property type="term" value="F:potassium channel activity"/>
    <property type="evidence" value="ECO:0007669"/>
    <property type="project" value="UniProtKB-KW"/>
</dbReference>
<feature type="compositionally biased region" description="Basic and acidic residues" evidence="22">
    <location>
        <begin position="420"/>
        <end position="460"/>
    </location>
</feature>
<dbReference type="GO" id="GO:2000779">
    <property type="term" value="P:regulation of double-strand break repair"/>
    <property type="evidence" value="ECO:0007669"/>
    <property type="project" value="TreeGrafter"/>
</dbReference>
<feature type="compositionally biased region" description="Basic and acidic residues" evidence="22">
    <location>
        <begin position="52"/>
        <end position="61"/>
    </location>
</feature>
<feature type="compositionally biased region" description="Acidic residues" evidence="22">
    <location>
        <begin position="1033"/>
        <end position="1043"/>
    </location>
</feature>
<sequence>MSNDTARNPLLPKDQSGPMAQDFSINSRTSSRKRRLRRSRSAPRGDFTFNDNDVKLDEPPHPHPSKNPIFRDLNPNLRRVIILLAAYLTVGTLCFYLARDQISGHKTNGVLDAVYFCVVTMTTVGYGDLVPSTSTSRLLACAFVFSGMVLVGHLLSKAADYLVEKQETLLVRAFHLRQSFGPTEILRELHTNKLRYKCYVAFLVLVVLFFTGTVFLVAYEKMPVVEAFYCVCSTVTTLGYGDKSFSSGTGRVFAVFWILTSTVCLAQFFLYVAELNAESKQRELVKWVLTRRITNNDLEAADLDEDGVVGAAEFIVYKLKEMGKIDEKDISGIMDEFEQLDYDESGTLTTSDIVLAQTASQIQREEKVQSFEEHSDEHFRESGLEDLLRLVLTMGEEDKKVSVEPTANGTSSLQTPSDAITEKQAEENSSGKEARENKKDEDTGPEKMEIDDEIKQHEEKNETEDKEVDVSEKEKNAETEKTEEKDVGEDKEQAENAKTDEGKGQPEADKMDEDTDGEKLEAGDDVSGGATGEDTVMKETVESGDNKDIQGNAENQGVNKKDTTEEGQDKTEKESDEEKLGGEVNGNEEGSKEDIKEEETLVGGDNVGEGEKMDNNNEGELAEDGKEEETNKEDQVEAEAEVDELKVEDEKAEGKTEDKEEETKDEKEDEKEEGNDDKEDENEDSKKPSKPGKGKNEEEETKDEKEDEKEESNDDKEEENEDSKKPSKPGKGKNEKTRGKTKSEELKKDAEPKTPYSSDRPVRERKSVERLVAVVDKDSSRELQIEKVCQFFFLVFGLYTVLYMFMIYCWILQGKGTPLKDIPNVAYKIARNKSDEVFRLLHTILFGGRRGKAAQVKANILRFSGYKWHGDEEKAKDKVREKLDKCNKEKLLEFCDLFDISVTNHTRKKKEDVAAKLFDFLEKPHATTDVLVFEKEKGLKRKRTPKKSSQAAGSSSSKRSAKSQKKTEEAARADKKSLPHSDDESEEEEEEEEEKEQEAEEEEEEEKIEEEENENGIPDKSDDEAPQPSESEEKVESEEESEEESKKKKRSSRTVSAKKESAAKKSRSKKADDEASQPSESEEKVESEEESEEETKKKKRSSRTVSAKKESAAGKSRSKKAAVSTKSSPPPKKVTQKRSAGKRKNDDDSDASPKASSSKRKKTEKPAKEQSSVPSKEKPGKGGKGKGKSKEPTDEELTVAIVDILKGVDFNTATFTDILKRLAGKFKLDLTSRKSSIKLMIQDELTKLANEAEDEERGEEDAAGKEDAEKEKAGESGGGEEVKA</sequence>
<evidence type="ECO:0000256" key="5">
    <source>
        <dbReference type="ARBA" id="ARBA00022538"/>
    </source>
</evidence>
<reference evidence="25 26" key="1">
    <citation type="submission" date="2020-02" db="EMBL/GenBank/DDBJ databases">
        <authorList>
            <person name="Ma Q."/>
            <person name="Huang Y."/>
            <person name="Song X."/>
            <person name="Pei D."/>
        </authorList>
    </citation>
    <scope>NUCLEOTIDE SEQUENCE [LARGE SCALE GENOMIC DNA]</scope>
    <source>
        <strain evidence="25">Sxm20200214</strain>
        <tissue evidence="25">Leaf</tissue>
    </source>
</reference>
<dbReference type="Pfam" id="PF07885">
    <property type="entry name" value="Ion_trans_2"/>
    <property type="match status" value="2"/>
</dbReference>
<evidence type="ECO:0000256" key="8">
    <source>
        <dbReference type="ARBA" id="ARBA00022723"/>
    </source>
</evidence>
<evidence type="ECO:0000256" key="20">
    <source>
        <dbReference type="ARBA" id="ARBA00023242"/>
    </source>
</evidence>
<dbReference type="Gene3D" id="1.10.10.60">
    <property type="entry name" value="Homeodomain-like"/>
    <property type="match status" value="1"/>
</dbReference>
<dbReference type="FunFam" id="1.10.287.70:FF:000127">
    <property type="entry name" value="Calcium-activated outward-rectifying potassium channel 1"/>
    <property type="match status" value="1"/>
</dbReference>
<dbReference type="GO" id="GO:0006325">
    <property type="term" value="P:chromatin organization"/>
    <property type="evidence" value="ECO:0007669"/>
    <property type="project" value="UniProtKB-KW"/>
</dbReference>
<feature type="transmembrane region" description="Helical" evidence="23">
    <location>
        <begin position="791"/>
        <end position="811"/>
    </location>
</feature>
<feature type="compositionally biased region" description="Low complexity" evidence="22">
    <location>
        <begin position="947"/>
        <end position="958"/>
    </location>
</feature>
<dbReference type="SUPFAM" id="SSF109715">
    <property type="entry name" value="DEK C-terminal domain"/>
    <property type="match status" value="1"/>
</dbReference>
<feature type="compositionally biased region" description="Basic and acidic residues" evidence="22">
    <location>
        <begin position="559"/>
        <end position="581"/>
    </location>
</feature>
<feature type="compositionally biased region" description="Basic and acidic residues" evidence="22">
    <location>
        <begin position="732"/>
        <end position="752"/>
    </location>
</feature>
<dbReference type="OrthoDB" id="370884at2759"/>
<gene>
    <name evidence="25" type="ORF">Bca52824_004356</name>
</gene>
<keyword evidence="12" id="KW-0156">Chromatin regulator</keyword>
<evidence type="ECO:0000256" key="11">
    <source>
        <dbReference type="ARBA" id="ARBA00022837"/>
    </source>
</evidence>
<keyword evidence="13" id="KW-0630">Potassium</keyword>
<feature type="compositionally biased region" description="Basic and acidic residues" evidence="22">
    <location>
        <begin position="1057"/>
        <end position="1073"/>
    </location>
</feature>
<dbReference type="GO" id="GO:0042393">
    <property type="term" value="F:histone binding"/>
    <property type="evidence" value="ECO:0007669"/>
    <property type="project" value="TreeGrafter"/>
</dbReference>
<evidence type="ECO:0000256" key="3">
    <source>
        <dbReference type="ARBA" id="ARBA00010159"/>
    </source>
</evidence>
<dbReference type="PROSITE" id="PS51998">
    <property type="entry name" value="DEK_C"/>
    <property type="match status" value="1"/>
</dbReference>
<dbReference type="InterPro" id="IPR018247">
    <property type="entry name" value="EF_Hand_1_Ca_BS"/>
</dbReference>
<keyword evidence="14 23" id="KW-1133">Transmembrane helix</keyword>
<proteinExistence type="inferred from homology"/>
<dbReference type="GO" id="GO:0003677">
    <property type="term" value="F:DNA binding"/>
    <property type="evidence" value="ECO:0007669"/>
    <property type="project" value="UniProtKB-KW"/>
</dbReference>
<dbReference type="PANTHER" id="PTHR13468:SF18">
    <property type="entry name" value="DEK CARBOXY-TERMINAL DOMAIN PROTEIN-RELATED"/>
    <property type="match status" value="1"/>
</dbReference>